<evidence type="ECO:0000313" key="3">
    <source>
        <dbReference type="Proteomes" id="UP000580839"/>
    </source>
</evidence>
<comment type="caution">
    <text evidence="2">The sequence shown here is derived from an EMBL/GenBank/DDBJ whole genome shotgun (WGS) entry which is preliminary data.</text>
</comment>
<dbReference type="AlphaFoldDB" id="A0A849SPW0"/>
<keyword evidence="1" id="KW-0472">Membrane</keyword>
<keyword evidence="1" id="KW-0812">Transmembrane</keyword>
<dbReference type="InterPro" id="IPR012902">
    <property type="entry name" value="N_methyl_site"/>
</dbReference>
<name>A0A849SPW0_UNCEI</name>
<dbReference type="EMBL" id="JABFRW010000049">
    <property type="protein sequence ID" value="NOT33430.1"/>
    <property type="molecule type" value="Genomic_DNA"/>
</dbReference>
<organism evidence="2 3">
    <name type="scientific">Eiseniibacteriota bacterium</name>
    <dbReference type="NCBI Taxonomy" id="2212470"/>
    <lineage>
        <taxon>Bacteria</taxon>
        <taxon>Candidatus Eiseniibacteriota</taxon>
    </lineage>
</organism>
<keyword evidence="1" id="KW-1133">Transmembrane helix</keyword>
<dbReference type="NCBIfam" id="TIGR02532">
    <property type="entry name" value="IV_pilin_GFxxxE"/>
    <property type="match status" value="1"/>
</dbReference>
<dbReference type="PROSITE" id="PS00409">
    <property type="entry name" value="PROKAR_NTER_METHYL"/>
    <property type="match status" value="1"/>
</dbReference>
<protein>
    <submittedName>
        <fullName evidence="2">Prepilin-type N-terminal cleavage/methylation domain-containing protein</fullName>
    </submittedName>
</protein>
<evidence type="ECO:0000313" key="2">
    <source>
        <dbReference type="EMBL" id="NOT33430.1"/>
    </source>
</evidence>
<proteinExistence type="predicted"/>
<dbReference type="Pfam" id="PF07963">
    <property type="entry name" value="N_methyl"/>
    <property type="match status" value="1"/>
</dbReference>
<gene>
    <name evidence="2" type="ORF">HOP12_04585</name>
</gene>
<dbReference type="Proteomes" id="UP000580839">
    <property type="component" value="Unassembled WGS sequence"/>
</dbReference>
<reference evidence="2 3" key="1">
    <citation type="submission" date="2020-04" db="EMBL/GenBank/DDBJ databases">
        <title>Metagenomic profiling of ammonia- and methane-oxidizing microorganisms in a Dutch drinking water treatment plant.</title>
        <authorList>
            <person name="Poghosyan L."/>
            <person name="Leucker S."/>
        </authorList>
    </citation>
    <scope>NUCLEOTIDE SEQUENCE [LARGE SCALE GENOMIC DNA]</scope>
    <source>
        <strain evidence="2">S-RSF-IL-03</strain>
    </source>
</reference>
<accession>A0A849SPW0</accession>
<feature type="transmembrane region" description="Helical" evidence="1">
    <location>
        <begin position="20"/>
        <end position="45"/>
    </location>
</feature>
<sequence>MTQLTRIPKRRLSPQAGLTLVETMVAVLVFSIGALALALVIPLGVNRITKTGQQSRASSLASRITEDLLSTSFDDPLLDDGSHTDTNNPYPGSYFVSWSVQDSLPINGCKKILLEVRRGGLTGPVRARTTAVVASSGT</sequence>
<evidence type="ECO:0000256" key="1">
    <source>
        <dbReference type="SAM" id="Phobius"/>
    </source>
</evidence>